<dbReference type="InterPro" id="IPR000210">
    <property type="entry name" value="BTB/POZ_dom"/>
</dbReference>
<dbReference type="AlphaFoldDB" id="A0A8H3C3B7"/>
<accession>A0A8H3C3B7</accession>
<dbReference type="Pfam" id="PF00651">
    <property type="entry name" value="BTB"/>
    <property type="match status" value="1"/>
</dbReference>
<evidence type="ECO:0000259" key="1">
    <source>
        <dbReference type="PROSITE" id="PS50097"/>
    </source>
</evidence>
<dbReference type="PROSITE" id="PS50097">
    <property type="entry name" value="BTB"/>
    <property type="match status" value="1"/>
</dbReference>
<gene>
    <name evidence="2" type="ORF">RDB_LOCUS175439</name>
</gene>
<protein>
    <recommendedName>
        <fullName evidence="1">BTB domain-containing protein</fullName>
    </recommendedName>
</protein>
<dbReference type="Gene3D" id="3.30.710.10">
    <property type="entry name" value="Potassium Channel Kv1.1, Chain A"/>
    <property type="match status" value="1"/>
</dbReference>
<dbReference type="SUPFAM" id="SSF54695">
    <property type="entry name" value="POZ domain"/>
    <property type="match status" value="1"/>
</dbReference>
<comment type="caution">
    <text evidence="2">The sequence shown here is derived from an EMBL/GenBank/DDBJ whole genome shotgun (WGS) entry which is preliminary data.</text>
</comment>
<dbReference type="InterPro" id="IPR011333">
    <property type="entry name" value="SKP1/BTB/POZ_sf"/>
</dbReference>
<evidence type="ECO:0000313" key="3">
    <source>
        <dbReference type="Proteomes" id="UP000663841"/>
    </source>
</evidence>
<proteinExistence type="predicted"/>
<dbReference type="EMBL" id="CAJMWW010000414">
    <property type="protein sequence ID" value="CAE6470380.1"/>
    <property type="molecule type" value="Genomic_DNA"/>
</dbReference>
<sequence length="281" mass="31965">MLKAGRLDTNNDSAKPTNFGIDRHPEFYFDGTLVFIQIQGTLFNVHKSQLLKSEAFSNWFKSQEASRLEERSEGLSPDNPIFMQNIEMSDFEALLEALYTPQFSDSRPSLEGSFITSAFRMADLWRFSELRAFLLDLADRLLGDVDRIAFAKEFGLKEWLLTPHVNLCQRDQQLNLEEAKKIGIDSLLIINNLREEFPPQMLASNRALASSCNGIGQGNLGYTSPGMLPIKRYNNFFPDTGVSYESREHCSSCLMKHPLPTVDAVKSKIKTQIKDWIERNA</sequence>
<feature type="domain" description="BTB" evidence="1">
    <location>
        <begin position="32"/>
        <end position="107"/>
    </location>
</feature>
<evidence type="ECO:0000313" key="2">
    <source>
        <dbReference type="EMBL" id="CAE6470380.1"/>
    </source>
</evidence>
<organism evidence="2 3">
    <name type="scientific">Rhizoctonia solani</name>
    <dbReference type="NCBI Taxonomy" id="456999"/>
    <lineage>
        <taxon>Eukaryota</taxon>
        <taxon>Fungi</taxon>
        <taxon>Dikarya</taxon>
        <taxon>Basidiomycota</taxon>
        <taxon>Agaricomycotina</taxon>
        <taxon>Agaricomycetes</taxon>
        <taxon>Cantharellales</taxon>
        <taxon>Ceratobasidiaceae</taxon>
        <taxon>Rhizoctonia</taxon>
    </lineage>
</organism>
<dbReference type="Proteomes" id="UP000663841">
    <property type="component" value="Unassembled WGS sequence"/>
</dbReference>
<reference evidence="2" key="1">
    <citation type="submission" date="2021-01" db="EMBL/GenBank/DDBJ databases">
        <authorList>
            <person name="Kaushik A."/>
        </authorList>
    </citation>
    <scope>NUCLEOTIDE SEQUENCE</scope>
    <source>
        <strain evidence="2">AG3-T5</strain>
    </source>
</reference>
<name>A0A8H3C3B7_9AGAM</name>